<dbReference type="Proteomes" id="UP000253941">
    <property type="component" value="Unassembled WGS sequence"/>
</dbReference>
<organism evidence="6 7">
    <name type="scientific">Ferruginivarius sediminum</name>
    <dbReference type="NCBI Taxonomy" id="2661937"/>
    <lineage>
        <taxon>Bacteria</taxon>
        <taxon>Pseudomonadati</taxon>
        <taxon>Pseudomonadota</taxon>
        <taxon>Alphaproteobacteria</taxon>
        <taxon>Rhodospirillales</taxon>
        <taxon>Rhodospirillaceae</taxon>
        <taxon>Ferruginivarius</taxon>
    </lineage>
</organism>
<comment type="caution">
    <text evidence="6">The sequence shown here is derived from an EMBL/GenBank/DDBJ whole genome shotgun (WGS) entry which is preliminary data.</text>
</comment>
<keyword evidence="3" id="KW-0812">Transmembrane</keyword>
<keyword evidence="3" id="KW-0472">Membrane</keyword>
<sequence length="627" mass="69122">MRWPNPRIDRDTLAVLGIALAVVLFLSLNLLASTTLGRVRVDLTEDGRYTLSEGTRRTLSRIEEPVTLRLYMSEGLREVSPRLADHAGRVRDLLERYVRLSGGAIELEVLRPEPFSPEEDQAVADGLRAMPAGNGRDSLYFGLSGTNSTDDHEAIPLFSPERTAFLEYDVTRLVHALANPRKPVVGILGALPMTGNMATGEKPWRVVELMRQSYRVRSVKPDDGEVDPEIDILLLAQPHGLSDTARYAVDQFLMRGGRILAFADPFAEVFGYRQEAGGNGTAARLDAGTQALLEGWGVRIEPDTVVADRTHAREVRSRVGGRDTVVGYVGWLALSGDALATDDAVTANLSQLALKSAGAIEARDGTSARMTPLARSSTQSMPLSVEIVANFPNPAKLLSDFKAEDRRYTLAARIDGPFQTAFPDGPPDGTDESGHKTGSGEGAHVILVADADMLADDAWTQSRQRNGESVSVPYANNGDFVVNALDNLSGGSDLIGLRGRGLDDRPFTMLERMRQEAEDRYRSREQRLIERINEGKARIRELRRREVETGVVMTDAQREEVERLREDMLEARQALREVQHKLHEDVERVRAVARAANIWGMPALVIVFAVAHGALRRRRRQRSVTGS</sequence>
<feature type="domain" description="DUF7088" evidence="5">
    <location>
        <begin position="45"/>
        <end position="143"/>
    </location>
</feature>
<feature type="region of interest" description="Disordered" evidence="2">
    <location>
        <begin position="417"/>
        <end position="440"/>
    </location>
</feature>
<dbReference type="AlphaFoldDB" id="A0A369TCS4"/>
<dbReference type="Pfam" id="PF23357">
    <property type="entry name" value="DUF7088"/>
    <property type="match status" value="1"/>
</dbReference>
<evidence type="ECO:0000259" key="4">
    <source>
        <dbReference type="Pfam" id="PF09822"/>
    </source>
</evidence>
<evidence type="ECO:0000256" key="2">
    <source>
        <dbReference type="SAM" id="MobiDB-lite"/>
    </source>
</evidence>
<evidence type="ECO:0000256" key="1">
    <source>
        <dbReference type="SAM" id="Coils"/>
    </source>
</evidence>
<proteinExistence type="predicted"/>
<feature type="coiled-coil region" evidence="1">
    <location>
        <begin position="525"/>
        <end position="581"/>
    </location>
</feature>
<name>A0A369TCS4_9PROT</name>
<keyword evidence="1" id="KW-0175">Coiled coil</keyword>
<dbReference type="EMBL" id="QPMH01000003">
    <property type="protein sequence ID" value="RDD63151.1"/>
    <property type="molecule type" value="Genomic_DNA"/>
</dbReference>
<evidence type="ECO:0000313" key="7">
    <source>
        <dbReference type="Proteomes" id="UP000253941"/>
    </source>
</evidence>
<dbReference type="Pfam" id="PF09822">
    <property type="entry name" value="ABC_transp_aux"/>
    <property type="match status" value="1"/>
</dbReference>
<dbReference type="RefSeq" id="WP_114581102.1">
    <property type="nucleotide sequence ID" value="NZ_QPMH01000003.1"/>
</dbReference>
<feature type="transmembrane region" description="Helical" evidence="3">
    <location>
        <begin position="598"/>
        <end position="615"/>
    </location>
</feature>
<feature type="transmembrane region" description="Helical" evidence="3">
    <location>
        <begin position="12"/>
        <end position="32"/>
    </location>
</feature>
<reference evidence="6 7" key="1">
    <citation type="submission" date="2018-07" db="EMBL/GenBank/DDBJ databases">
        <title>Venubactetium sediminum gen. nov., sp. nov., isolated from a marine solar saltern.</title>
        <authorList>
            <person name="Wang S."/>
        </authorList>
    </citation>
    <scope>NUCLEOTIDE SEQUENCE [LARGE SCALE GENOMIC DNA]</scope>
    <source>
        <strain evidence="6 7">WD2A32</strain>
    </source>
</reference>
<evidence type="ECO:0000256" key="3">
    <source>
        <dbReference type="SAM" id="Phobius"/>
    </source>
</evidence>
<keyword evidence="3" id="KW-1133">Transmembrane helix</keyword>
<gene>
    <name evidence="6" type="ORF">DRB17_05140</name>
</gene>
<keyword evidence="7" id="KW-1185">Reference proteome</keyword>
<evidence type="ECO:0000259" key="5">
    <source>
        <dbReference type="Pfam" id="PF23357"/>
    </source>
</evidence>
<feature type="domain" description="ABC-type uncharacterised transport system" evidence="4">
    <location>
        <begin position="182"/>
        <end position="484"/>
    </location>
</feature>
<dbReference type="InterPro" id="IPR019196">
    <property type="entry name" value="ABC_transp_unknown"/>
</dbReference>
<evidence type="ECO:0000313" key="6">
    <source>
        <dbReference type="EMBL" id="RDD63151.1"/>
    </source>
</evidence>
<protein>
    <submittedName>
        <fullName evidence="6">ABC transporter</fullName>
    </submittedName>
</protein>
<accession>A0A369TCS4</accession>
<dbReference type="InterPro" id="IPR055396">
    <property type="entry name" value="DUF7088"/>
</dbReference>